<protein>
    <recommendedName>
        <fullName evidence="2">DUF6286 domain-containing protein</fullName>
    </recommendedName>
</protein>
<keyword evidence="1" id="KW-0812">Transmembrane</keyword>
<dbReference type="RefSeq" id="WP_134363071.1">
    <property type="nucleotide sequence ID" value="NZ_SOGJ01000019.1"/>
</dbReference>
<dbReference type="Proteomes" id="UP000298355">
    <property type="component" value="Unassembled WGS sequence"/>
</dbReference>
<keyword evidence="1" id="KW-0472">Membrane</keyword>
<feature type="domain" description="DUF6286" evidence="2">
    <location>
        <begin position="83"/>
        <end position="185"/>
    </location>
</feature>
<evidence type="ECO:0000259" key="2">
    <source>
        <dbReference type="Pfam" id="PF19803"/>
    </source>
</evidence>
<dbReference type="Pfam" id="PF19803">
    <property type="entry name" value="DUF6286"/>
    <property type="match status" value="1"/>
</dbReference>
<evidence type="ECO:0000256" key="1">
    <source>
        <dbReference type="SAM" id="Phobius"/>
    </source>
</evidence>
<reference evidence="3 4" key="1">
    <citation type="submission" date="2019-03" db="EMBL/GenBank/DDBJ databases">
        <title>Genomics of glacier-inhabiting Cryobacterium strains.</title>
        <authorList>
            <person name="Liu Q."/>
            <person name="Xin Y.-H."/>
        </authorList>
    </citation>
    <scope>NUCLEOTIDE SEQUENCE [LARGE SCALE GENOMIC DNA]</scope>
    <source>
        <strain evidence="3 4">TMT4-23</strain>
    </source>
</reference>
<evidence type="ECO:0000313" key="3">
    <source>
        <dbReference type="EMBL" id="TFC98658.1"/>
    </source>
</evidence>
<keyword evidence="1" id="KW-1133">Transmembrane helix</keyword>
<keyword evidence="4" id="KW-1185">Reference proteome</keyword>
<feature type="transmembrane region" description="Helical" evidence="1">
    <location>
        <begin position="72"/>
        <end position="94"/>
    </location>
</feature>
<feature type="transmembrane region" description="Helical" evidence="1">
    <location>
        <begin position="21"/>
        <end position="40"/>
    </location>
</feature>
<proteinExistence type="predicted"/>
<accession>A0ABY2J3P0</accession>
<organism evidence="3 4">
    <name type="scientific">Cryobacterium breve</name>
    <dbReference type="NCBI Taxonomy" id="1259258"/>
    <lineage>
        <taxon>Bacteria</taxon>
        <taxon>Bacillati</taxon>
        <taxon>Actinomycetota</taxon>
        <taxon>Actinomycetes</taxon>
        <taxon>Micrococcales</taxon>
        <taxon>Microbacteriaceae</taxon>
        <taxon>Cryobacterium</taxon>
    </lineage>
</organism>
<dbReference type="PROSITE" id="PS51257">
    <property type="entry name" value="PROKAR_LIPOPROTEIN"/>
    <property type="match status" value="1"/>
</dbReference>
<sequence>MSTYRSTYQRISRRELHSPRSVAAITLAILAIACCMWLLAEITLNLLGRPGLLANPADMAGAVAGIPSAPPVLVGGLGVVGVLVGVLLLVIAVTPGRRSRHVLKTQRAATIVDNEVIASSLAREAARAAGLAPDNARVTVSPGRATVHLTPASGTEIDQQAVLAAVRHQIDTFGLLRSLRAIITVAPNGKVGG</sequence>
<name>A0ABY2J3P0_9MICO</name>
<gene>
    <name evidence="3" type="ORF">E3O65_07205</name>
</gene>
<dbReference type="EMBL" id="SOGJ01000019">
    <property type="protein sequence ID" value="TFC98658.1"/>
    <property type="molecule type" value="Genomic_DNA"/>
</dbReference>
<comment type="caution">
    <text evidence="3">The sequence shown here is derived from an EMBL/GenBank/DDBJ whole genome shotgun (WGS) entry which is preliminary data.</text>
</comment>
<dbReference type="InterPro" id="IPR046253">
    <property type="entry name" value="DUF6286"/>
</dbReference>
<evidence type="ECO:0000313" key="4">
    <source>
        <dbReference type="Proteomes" id="UP000298355"/>
    </source>
</evidence>